<keyword evidence="15" id="KW-1185">Reference proteome</keyword>
<evidence type="ECO:0000256" key="3">
    <source>
        <dbReference type="ARBA" id="ARBA00012438"/>
    </source>
</evidence>
<dbReference type="PANTHER" id="PTHR45436">
    <property type="entry name" value="SENSOR HISTIDINE KINASE YKOH"/>
    <property type="match status" value="1"/>
</dbReference>
<dbReference type="PANTHER" id="PTHR45436:SF1">
    <property type="entry name" value="SENSOR PROTEIN QSEC"/>
    <property type="match status" value="1"/>
</dbReference>
<dbReference type="SUPFAM" id="SSF55874">
    <property type="entry name" value="ATPase domain of HSP90 chaperone/DNA topoisomerase II/histidine kinase"/>
    <property type="match status" value="1"/>
</dbReference>
<evidence type="ECO:0000259" key="12">
    <source>
        <dbReference type="PROSITE" id="PS50109"/>
    </source>
</evidence>
<keyword evidence="7 14" id="KW-0418">Kinase</keyword>
<keyword evidence="9" id="KW-0902">Two-component regulatory system</keyword>
<dbReference type="Pfam" id="PF08521">
    <property type="entry name" value="2CSK_N"/>
    <property type="match status" value="1"/>
</dbReference>
<gene>
    <name evidence="14" type="ORF">GA0061100_106241</name>
</gene>
<evidence type="ECO:0000256" key="8">
    <source>
        <dbReference type="ARBA" id="ARBA00022989"/>
    </source>
</evidence>
<feature type="transmembrane region" description="Helical" evidence="11">
    <location>
        <begin position="7"/>
        <end position="32"/>
    </location>
</feature>
<dbReference type="InterPro" id="IPR005467">
    <property type="entry name" value="His_kinase_dom"/>
</dbReference>
<keyword evidence="6 11" id="KW-0812">Transmembrane</keyword>
<reference evidence="15" key="1">
    <citation type="submission" date="2016-08" db="EMBL/GenBank/DDBJ databases">
        <authorList>
            <person name="Varghese N."/>
            <person name="Submissions Spin"/>
        </authorList>
    </citation>
    <scope>NUCLEOTIDE SEQUENCE [LARGE SCALE GENOMIC DNA]</scope>
    <source>
        <strain evidence="15">CCBAU 57015</strain>
    </source>
</reference>
<evidence type="ECO:0000256" key="4">
    <source>
        <dbReference type="ARBA" id="ARBA00022553"/>
    </source>
</evidence>
<dbReference type="SMART" id="SM00388">
    <property type="entry name" value="HisKA"/>
    <property type="match status" value="1"/>
</dbReference>
<evidence type="ECO:0000256" key="9">
    <source>
        <dbReference type="ARBA" id="ARBA00023012"/>
    </source>
</evidence>
<evidence type="ECO:0000256" key="11">
    <source>
        <dbReference type="SAM" id="Phobius"/>
    </source>
</evidence>
<sequence length="463" mass="50364">MTLERSLFARLAVVMSVLLTAGAAVLITASWYSARTAADDAYDRVLVGAALQIADGLAVQEGALIVDLRASAFEMLGLADRDRIFYRIVDPTGKTLTGHRDLETKTDLATVHREPILSSGLYKGEAVRIVVVGRALSDPAASGWAHVILAQTVEARRALTHELTLGAAITIIIMCFLALVVMILSIRQALRPVNQLGGALRRRDPQDLTPLSVSVPRELRPFVGSINHFMGRLNERVVLLQRFIADAAHQIRTPLTALTAQLDLLNNDKLDEADRQHLGRVQQRTDELARLTNQLLSHAMVIHRAESVQLEPVDLNEVARRAFRVAVPITVDPDIVVSFEEADVELAVLGDPVSLREAIVNVIDNALRHGTLSRLEVRVRDAGPLAHVEVEDDGPGIPSDEWSRVTQRFQTSKAGEGSAGLGFAIASEVAAAHGGALQFRAKEEDAHGFTVVLALPRIHREGK</sequence>
<dbReference type="GO" id="GO:0005886">
    <property type="term" value="C:plasma membrane"/>
    <property type="evidence" value="ECO:0007669"/>
    <property type="project" value="TreeGrafter"/>
</dbReference>
<dbReference type="RefSeq" id="WP_244557896.1">
    <property type="nucleotide sequence ID" value="NZ_FMAC01000006.1"/>
</dbReference>
<name>A0A1C3VJ67_9HYPH</name>
<keyword evidence="5" id="KW-0808">Transferase</keyword>
<dbReference type="InterPro" id="IPR036097">
    <property type="entry name" value="HisK_dim/P_sf"/>
</dbReference>
<dbReference type="InterPro" id="IPR003594">
    <property type="entry name" value="HATPase_dom"/>
</dbReference>
<evidence type="ECO:0000259" key="13">
    <source>
        <dbReference type="PROSITE" id="PS50885"/>
    </source>
</evidence>
<dbReference type="PROSITE" id="PS50885">
    <property type="entry name" value="HAMP"/>
    <property type="match status" value="1"/>
</dbReference>
<dbReference type="SMART" id="SM00387">
    <property type="entry name" value="HATPase_c"/>
    <property type="match status" value="1"/>
</dbReference>
<feature type="transmembrane region" description="Helical" evidence="11">
    <location>
        <begin position="163"/>
        <end position="186"/>
    </location>
</feature>
<dbReference type="InterPro" id="IPR013727">
    <property type="entry name" value="2CSK_N"/>
</dbReference>
<feature type="domain" description="Histidine kinase" evidence="12">
    <location>
        <begin position="246"/>
        <end position="459"/>
    </location>
</feature>
<evidence type="ECO:0000256" key="10">
    <source>
        <dbReference type="ARBA" id="ARBA00023136"/>
    </source>
</evidence>
<dbReference type="AlphaFoldDB" id="A0A1C3VJ67"/>
<keyword evidence="8 11" id="KW-1133">Transmembrane helix</keyword>
<dbReference type="InterPro" id="IPR004358">
    <property type="entry name" value="Sig_transdc_His_kin-like_C"/>
</dbReference>
<evidence type="ECO:0000313" key="14">
    <source>
        <dbReference type="EMBL" id="SCB27796.1"/>
    </source>
</evidence>
<keyword evidence="4" id="KW-0597">Phosphoprotein</keyword>
<evidence type="ECO:0000256" key="1">
    <source>
        <dbReference type="ARBA" id="ARBA00000085"/>
    </source>
</evidence>
<dbReference type="Pfam" id="PF00512">
    <property type="entry name" value="HisKA"/>
    <property type="match status" value="1"/>
</dbReference>
<dbReference type="InterPro" id="IPR036890">
    <property type="entry name" value="HATPase_C_sf"/>
</dbReference>
<dbReference type="Pfam" id="PF02518">
    <property type="entry name" value="HATPase_c"/>
    <property type="match status" value="1"/>
</dbReference>
<evidence type="ECO:0000256" key="5">
    <source>
        <dbReference type="ARBA" id="ARBA00022679"/>
    </source>
</evidence>
<dbReference type="Gene3D" id="1.10.287.130">
    <property type="match status" value="1"/>
</dbReference>
<dbReference type="EC" id="2.7.13.3" evidence="3"/>
<feature type="domain" description="HAMP" evidence="13">
    <location>
        <begin position="187"/>
        <end position="238"/>
    </location>
</feature>
<evidence type="ECO:0000256" key="6">
    <source>
        <dbReference type="ARBA" id="ARBA00022692"/>
    </source>
</evidence>
<dbReference type="GO" id="GO:0000155">
    <property type="term" value="F:phosphorelay sensor kinase activity"/>
    <property type="evidence" value="ECO:0007669"/>
    <property type="project" value="InterPro"/>
</dbReference>
<evidence type="ECO:0000313" key="15">
    <source>
        <dbReference type="Proteomes" id="UP000186228"/>
    </source>
</evidence>
<proteinExistence type="predicted"/>
<dbReference type="InterPro" id="IPR003661">
    <property type="entry name" value="HisK_dim/P_dom"/>
</dbReference>
<comment type="subcellular location">
    <subcellularLocation>
        <location evidence="2">Membrane</location>
    </subcellularLocation>
</comment>
<dbReference type="Proteomes" id="UP000186228">
    <property type="component" value="Unassembled WGS sequence"/>
</dbReference>
<dbReference type="PROSITE" id="PS50109">
    <property type="entry name" value="HIS_KIN"/>
    <property type="match status" value="1"/>
</dbReference>
<dbReference type="EMBL" id="FMAC01000006">
    <property type="protein sequence ID" value="SCB27796.1"/>
    <property type="molecule type" value="Genomic_DNA"/>
</dbReference>
<dbReference type="InterPro" id="IPR050428">
    <property type="entry name" value="TCS_sensor_his_kinase"/>
</dbReference>
<keyword evidence="10 11" id="KW-0472">Membrane</keyword>
<dbReference type="Gene3D" id="3.30.565.10">
    <property type="entry name" value="Histidine kinase-like ATPase, C-terminal domain"/>
    <property type="match status" value="1"/>
</dbReference>
<dbReference type="InterPro" id="IPR003660">
    <property type="entry name" value="HAMP_dom"/>
</dbReference>
<dbReference type="STRING" id="52131.GA0061100_106241"/>
<organism evidence="14 15">
    <name type="scientific">Rhizobium hainanense</name>
    <dbReference type="NCBI Taxonomy" id="52131"/>
    <lineage>
        <taxon>Bacteria</taxon>
        <taxon>Pseudomonadati</taxon>
        <taxon>Pseudomonadota</taxon>
        <taxon>Alphaproteobacteria</taxon>
        <taxon>Hyphomicrobiales</taxon>
        <taxon>Rhizobiaceae</taxon>
        <taxon>Rhizobium/Agrobacterium group</taxon>
        <taxon>Rhizobium</taxon>
    </lineage>
</organism>
<dbReference type="CDD" id="cd00082">
    <property type="entry name" value="HisKA"/>
    <property type="match status" value="1"/>
</dbReference>
<dbReference type="CDD" id="cd00075">
    <property type="entry name" value="HATPase"/>
    <property type="match status" value="1"/>
</dbReference>
<evidence type="ECO:0000256" key="2">
    <source>
        <dbReference type="ARBA" id="ARBA00004370"/>
    </source>
</evidence>
<dbReference type="SUPFAM" id="SSF47384">
    <property type="entry name" value="Homodimeric domain of signal transducing histidine kinase"/>
    <property type="match status" value="1"/>
</dbReference>
<dbReference type="PRINTS" id="PR00344">
    <property type="entry name" value="BCTRLSENSOR"/>
</dbReference>
<comment type="catalytic activity">
    <reaction evidence="1">
        <text>ATP + protein L-histidine = ADP + protein N-phospho-L-histidine.</text>
        <dbReference type="EC" id="2.7.13.3"/>
    </reaction>
</comment>
<evidence type="ECO:0000256" key="7">
    <source>
        <dbReference type="ARBA" id="ARBA00022777"/>
    </source>
</evidence>
<accession>A0A1C3VJ67</accession>
<protein>
    <recommendedName>
        <fullName evidence="3">histidine kinase</fullName>
        <ecNumber evidence="3">2.7.13.3</ecNumber>
    </recommendedName>
</protein>